<evidence type="ECO:0000313" key="9">
    <source>
        <dbReference type="Proteomes" id="UP000507470"/>
    </source>
</evidence>
<dbReference type="AlphaFoldDB" id="A0A6J8ABH1"/>
<dbReference type="PANTHER" id="PTHR13064">
    <property type="entry name" value="TRANSMEMBRANE PROTEIN 9 FAMILY MEMBER"/>
    <property type="match status" value="1"/>
</dbReference>
<evidence type="ECO:0000256" key="5">
    <source>
        <dbReference type="ARBA" id="ARBA00023136"/>
    </source>
</evidence>
<dbReference type="EMBL" id="CACVKT020000990">
    <property type="protein sequence ID" value="CAC5364470.1"/>
    <property type="molecule type" value="Genomic_DNA"/>
</dbReference>
<evidence type="ECO:0000256" key="3">
    <source>
        <dbReference type="ARBA" id="ARBA00022692"/>
    </source>
</evidence>
<dbReference type="OrthoDB" id="10059035at2759"/>
<keyword evidence="5 6" id="KW-0472">Membrane</keyword>
<evidence type="ECO:0000256" key="2">
    <source>
        <dbReference type="ARBA" id="ARBA00007264"/>
    </source>
</evidence>
<evidence type="ECO:0000313" key="8">
    <source>
        <dbReference type="EMBL" id="CAC5364470.1"/>
    </source>
</evidence>
<keyword evidence="7" id="KW-0732">Signal</keyword>
<evidence type="ECO:0000256" key="6">
    <source>
        <dbReference type="SAM" id="Phobius"/>
    </source>
</evidence>
<dbReference type="Pfam" id="PF05434">
    <property type="entry name" value="Tmemb_9"/>
    <property type="match status" value="1"/>
</dbReference>
<keyword evidence="9" id="KW-1185">Reference proteome</keyword>
<dbReference type="Proteomes" id="UP000507470">
    <property type="component" value="Unassembled WGS sequence"/>
</dbReference>
<keyword evidence="3 6" id="KW-0812">Transmembrane</keyword>
<comment type="subcellular location">
    <subcellularLocation>
        <location evidence="1">Membrane</location>
    </subcellularLocation>
</comment>
<evidence type="ECO:0000256" key="1">
    <source>
        <dbReference type="ARBA" id="ARBA00004370"/>
    </source>
</evidence>
<proteinExistence type="inferred from homology"/>
<sequence length="219" mass="25352">MRLNICLLYLLTLFSFLQAASQDTSFEDFDEDIVLVYISANVNPNPLFNCLMRTLIACVVVQSVFDEDILVYISANVNPNMCTCVEVVKHASPKLCAQCECKYESRNTTTIKVVVIFTICVVSLLFVYMVFLFLLDHLVSWRPSSYQQHVSEEQNEIPYITHHDEEDEHSVTSATPVVSRAELTRQRSIINRMTDEQKRWKGTVKEQRRNIYDKHSMLN</sequence>
<accession>A0A6J8ABH1</accession>
<reference evidence="8 9" key="1">
    <citation type="submission" date="2020-06" db="EMBL/GenBank/DDBJ databases">
        <authorList>
            <person name="Li R."/>
            <person name="Bekaert M."/>
        </authorList>
    </citation>
    <scope>NUCLEOTIDE SEQUENCE [LARGE SCALE GENOMIC DNA]</scope>
    <source>
        <strain evidence="9">wild</strain>
    </source>
</reference>
<evidence type="ECO:0000256" key="7">
    <source>
        <dbReference type="SAM" id="SignalP"/>
    </source>
</evidence>
<dbReference type="PANTHER" id="PTHR13064:SF6">
    <property type="entry name" value="TRANSMEMBRANE PROTEIN 9"/>
    <property type="match status" value="1"/>
</dbReference>
<evidence type="ECO:0008006" key="10">
    <source>
        <dbReference type="Google" id="ProtNLM"/>
    </source>
</evidence>
<evidence type="ECO:0000256" key="4">
    <source>
        <dbReference type="ARBA" id="ARBA00022989"/>
    </source>
</evidence>
<dbReference type="GO" id="GO:0005765">
    <property type="term" value="C:lysosomal membrane"/>
    <property type="evidence" value="ECO:0007669"/>
    <property type="project" value="InterPro"/>
</dbReference>
<dbReference type="InterPro" id="IPR008853">
    <property type="entry name" value="TMEM9/TMEM9B"/>
</dbReference>
<organism evidence="8 9">
    <name type="scientific">Mytilus coruscus</name>
    <name type="common">Sea mussel</name>
    <dbReference type="NCBI Taxonomy" id="42192"/>
    <lineage>
        <taxon>Eukaryota</taxon>
        <taxon>Metazoa</taxon>
        <taxon>Spiralia</taxon>
        <taxon>Lophotrochozoa</taxon>
        <taxon>Mollusca</taxon>
        <taxon>Bivalvia</taxon>
        <taxon>Autobranchia</taxon>
        <taxon>Pteriomorphia</taxon>
        <taxon>Mytilida</taxon>
        <taxon>Mytiloidea</taxon>
        <taxon>Mytilidae</taxon>
        <taxon>Mytilinae</taxon>
        <taxon>Mytilus</taxon>
    </lineage>
</organism>
<feature type="signal peptide" evidence="7">
    <location>
        <begin position="1"/>
        <end position="19"/>
    </location>
</feature>
<gene>
    <name evidence="8" type="ORF">MCOR_5507</name>
</gene>
<name>A0A6J8ABH1_MYTCO</name>
<keyword evidence="4 6" id="KW-1133">Transmembrane helix</keyword>
<protein>
    <recommendedName>
        <fullName evidence="10">TMEM9</fullName>
    </recommendedName>
</protein>
<feature type="transmembrane region" description="Helical" evidence="6">
    <location>
        <begin position="113"/>
        <end position="135"/>
    </location>
</feature>
<comment type="similarity">
    <text evidence="2">Belongs to the TMEM9 family.</text>
</comment>
<feature type="chain" id="PRO_5027104358" description="TMEM9" evidence="7">
    <location>
        <begin position="20"/>
        <end position="219"/>
    </location>
</feature>